<gene>
    <name evidence="2" type="ORF">BSF38_04607</name>
</gene>
<dbReference type="KEGG" id="pbor:BSF38_04607"/>
<accession>A0A1U7CVY2</accession>
<dbReference type="Pfam" id="PF00903">
    <property type="entry name" value="Glyoxalase"/>
    <property type="match status" value="1"/>
</dbReference>
<name>A0A1U7CVY2_9BACT</name>
<feature type="domain" description="VOC" evidence="1">
    <location>
        <begin position="4"/>
        <end position="129"/>
    </location>
</feature>
<sequence length="137" mass="15414">MAATVTSVFLYVKDVRRSLEFYNEVVGAEVLQMHAEEDNGPLTLAILRIGQFTLMLHPQEPHAEEFADTRLGVGIHLQLQVDDVDGFHQHCIDQGALISISGEPTDQDWGWREFALRDPDGFVWSIYQDNSGGQWTG</sequence>
<dbReference type="SUPFAM" id="SSF54593">
    <property type="entry name" value="Glyoxalase/Bleomycin resistance protein/Dihydroxybiphenyl dioxygenase"/>
    <property type="match status" value="1"/>
</dbReference>
<dbReference type="EMBL" id="CP019082">
    <property type="protein sequence ID" value="APW63049.1"/>
    <property type="molecule type" value="Genomic_DNA"/>
</dbReference>
<reference evidence="3" key="1">
    <citation type="submission" date="2016-12" db="EMBL/GenBank/DDBJ databases">
        <title>Comparative genomics of four Isosphaeraceae planctomycetes: a common pool of plasmids and glycoside hydrolase genes.</title>
        <authorList>
            <person name="Ivanova A."/>
        </authorList>
    </citation>
    <scope>NUCLEOTIDE SEQUENCE [LARGE SCALE GENOMIC DNA]</scope>
    <source>
        <strain evidence="3">PX4</strain>
    </source>
</reference>
<proteinExistence type="predicted"/>
<dbReference type="RefSeq" id="WP_076349453.1">
    <property type="nucleotide sequence ID" value="NZ_CP019082.1"/>
</dbReference>
<organism evidence="2 3">
    <name type="scientific">Paludisphaera borealis</name>
    <dbReference type="NCBI Taxonomy" id="1387353"/>
    <lineage>
        <taxon>Bacteria</taxon>
        <taxon>Pseudomonadati</taxon>
        <taxon>Planctomycetota</taxon>
        <taxon>Planctomycetia</taxon>
        <taxon>Isosphaerales</taxon>
        <taxon>Isosphaeraceae</taxon>
        <taxon>Paludisphaera</taxon>
    </lineage>
</organism>
<dbReference type="AlphaFoldDB" id="A0A1U7CVY2"/>
<dbReference type="PROSITE" id="PS51819">
    <property type="entry name" value="VOC"/>
    <property type="match status" value="1"/>
</dbReference>
<dbReference type="OrthoDB" id="9795618at2"/>
<dbReference type="PANTHER" id="PTHR34109">
    <property type="entry name" value="BNAUNNG04460D PROTEIN-RELATED"/>
    <property type="match status" value="1"/>
</dbReference>
<evidence type="ECO:0000313" key="2">
    <source>
        <dbReference type="EMBL" id="APW63049.1"/>
    </source>
</evidence>
<dbReference type="InterPro" id="IPR029068">
    <property type="entry name" value="Glyas_Bleomycin-R_OHBP_Dase"/>
</dbReference>
<dbReference type="STRING" id="1387353.BSF38_04607"/>
<evidence type="ECO:0000259" key="1">
    <source>
        <dbReference type="PROSITE" id="PS51819"/>
    </source>
</evidence>
<keyword evidence="3" id="KW-1185">Reference proteome</keyword>
<dbReference type="InterPro" id="IPR004360">
    <property type="entry name" value="Glyas_Fos-R_dOase_dom"/>
</dbReference>
<dbReference type="InterPro" id="IPR037523">
    <property type="entry name" value="VOC_core"/>
</dbReference>
<evidence type="ECO:0000313" key="3">
    <source>
        <dbReference type="Proteomes" id="UP000186309"/>
    </source>
</evidence>
<dbReference type="Proteomes" id="UP000186309">
    <property type="component" value="Chromosome"/>
</dbReference>
<protein>
    <recommendedName>
        <fullName evidence="1">VOC domain-containing protein</fullName>
    </recommendedName>
</protein>
<dbReference type="Gene3D" id="3.10.180.10">
    <property type="entry name" value="2,3-Dihydroxybiphenyl 1,2-Dioxygenase, domain 1"/>
    <property type="match status" value="1"/>
</dbReference>